<dbReference type="PROSITE" id="PS01344">
    <property type="entry name" value="FRATAXIN_1"/>
    <property type="match status" value="1"/>
</dbReference>
<evidence type="ECO:0000256" key="4">
    <source>
        <dbReference type="HAMAP-Rule" id="MF_00142"/>
    </source>
</evidence>
<organism evidence="5 6">
    <name type="scientific">Bordetella genomosp. 13</name>
    <dbReference type="NCBI Taxonomy" id="463040"/>
    <lineage>
        <taxon>Bacteria</taxon>
        <taxon>Pseudomonadati</taxon>
        <taxon>Pseudomonadota</taxon>
        <taxon>Betaproteobacteria</taxon>
        <taxon>Burkholderiales</taxon>
        <taxon>Alcaligenaceae</taxon>
        <taxon>Bordetella</taxon>
    </lineage>
</organism>
<dbReference type="AlphaFoldDB" id="A0A1W6ZI15"/>
<dbReference type="InterPro" id="IPR020895">
    <property type="entry name" value="Frataxin_CS"/>
</dbReference>
<dbReference type="OrthoDB" id="285675at2"/>
<accession>A0A1W6ZI15</accession>
<dbReference type="PROSITE" id="PS50810">
    <property type="entry name" value="FRATAXIN_2"/>
    <property type="match status" value="1"/>
</dbReference>
<dbReference type="Pfam" id="PF01491">
    <property type="entry name" value="Frataxin_Cyay"/>
    <property type="match status" value="1"/>
</dbReference>
<dbReference type="GO" id="GO:0008198">
    <property type="term" value="F:ferrous iron binding"/>
    <property type="evidence" value="ECO:0007669"/>
    <property type="project" value="TreeGrafter"/>
</dbReference>
<dbReference type="Proteomes" id="UP000194161">
    <property type="component" value="Chromosome"/>
</dbReference>
<dbReference type="HAMAP" id="MF_00142">
    <property type="entry name" value="CyaY"/>
    <property type="match status" value="1"/>
</dbReference>
<comment type="function">
    <text evidence="4">Involved in iron-sulfur (Fe-S) cluster assembly. May act as a regulator of Fe-S biogenesis.</text>
</comment>
<protein>
    <recommendedName>
        <fullName evidence="4">Iron-sulfur cluster assembly protein CyaY</fullName>
    </recommendedName>
</protein>
<dbReference type="EMBL" id="CP021111">
    <property type="protein sequence ID" value="ARP97053.1"/>
    <property type="molecule type" value="Genomic_DNA"/>
</dbReference>
<dbReference type="SUPFAM" id="SSF55387">
    <property type="entry name" value="Frataxin/Nqo15-like"/>
    <property type="match status" value="1"/>
</dbReference>
<dbReference type="PANTHER" id="PTHR16821:SF2">
    <property type="entry name" value="FRATAXIN, MITOCHONDRIAL"/>
    <property type="match status" value="1"/>
</dbReference>
<dbReference type="KEGG" id="bgm:CAL15_23360"/>
<dbReference type="STRING" id="463040.CAL15_23360"/>
<dbReference type="NCBIfam" id="TIGR03421">
    <property type="entry name" value="FeS_CyaY"/>
    <property type="match status" value="1"/>
</dbReference>
<dbReference type="Gene3D" id="3.30.920.10">
    <property type="entry name" value="Frataxin/CyaY"/>
    <property type="match status" value="1"/>
</dbReference>
<dbReference type="PANTHER" id="PTHR16821">
    <property type="entry name" value="FRATAXIN"/>
    <property type="match status" value="1"/>
</dbReference>
<dbReference type="InterPro" id="IPR047584">
    <property type="entry name" value="CyaY"/>
</dbReference>
<keyword evidence="2 4" id="KW-0479">Metal-binding</keyword>
<dbReference type="GO" id="GO:0016226">
    <property type="term" value="P:iron-sulfur cluster assembly"/>
    <property type="evidence" value="ECO:0007669"/>
    <property type="project" value="UniProtKB-UniRule"/>
</dbReference>
<evidence type="ECO:0000256" key="3">
    <source>
        <dbReference type="ARBA" id="ARBA00023004"/>
    </source>
</evidence>
<reference evidence="5 6" key="1">
    <citation type="submission" date="2017-05" db="EMBL/GenBank/DDBJ databases">
        <title>Complete and WGS of Bordetella genogroups.</title>
        <authorList>
            <person name="Spilker T."/>
            <person name="LiPuma J."/>
        </authorList>
    </citation>
    <scope>NUCLEOTIDE SEQUENCE [LARGE SCALE GENOMIC DNA]</scope>
    <source>
        <strain evidence="5 6">AU7206</strain>
    </source>
</reference>
<gene>
    <name evidence="4" type="primary">cyaY</name>
    <name evidence="5" type="ORF">CAL15_23360</name>
</gene>
<dbReference type="GO" id="GO:0008199">
    <property type="term" value="F:ferric iron binding"/>
    <property type="evidence" value="ECO:0007669"/>
    <property type="project" value="InterPro"/>
</dbReference>
<dbReference type="InterPro" id="IPR036524">
    <property type="entry name" value="Frataxin/CyaY_sf"/>
</dbReference>
<evidence type="ECO:0000313" key="6">
    <source>
        <dbReference type="Proteomes" id="UP000194161"/>
    </source>
</evidence>
<name>A0A1W6ZI15_9BORD</name>
<evidence type="ECO:0000313" key="5">
    <source>
        <dbReference type="EMBL" id="ARP97053.1"/>
    </source>
</evidence>
<proteinExistence type="inferred from homology"/>
<evidence type="ECO:0000256" key="1">
    <source>
        <dbReference type="ARBA" id="ARBA00008183"/>
    </source>
</evidence>
<dbReference type="RefSeq" id="WP_086080701.1">
    <property type="nucleotide sequence ID" value="NZ_CP021111.1"/>
</dbReference>
<comment type="similarity">
    <text evidence="1 4">Belongs to the frataxin family.</text>
</comment>
<keyword evidence="6" id="KW-1185">Reference proteome</keyword>
<sequence>MTETEFLALIDQVLDSIESQADDWTASLDVDVEASRSGNVLTLVFEDGTHVVVNSQAAMQELWVAARTGGFHYRYDGQHWKDTRGGPDLPEALSQICSEAAGQPVTVRV</sequence>
<evidence type="ECO:0000256" key="2">
    <source>
        <dbReference type="ARBA" id="ARBA00022723"/>
    </source>
</evidence>
<keyword evidence="3 4" id="KW-0408">Iron</keyword>
<dbReference type="InterPro" id="IPR002908">
    <property type="entry name" value="Frataxin/CyaY"/>
</dbReference>
<dbReference type="SMART" id="SM01219">
    <property type="entry name" value="Frataxin_Cyay"/>
    <property type="match status" value="1"/>
</dbReference>
<dbReference type="GO" id="GO:0005829">
    <property type="term" value="C:cytosol"/>
    <property type="evidence" value="ECO:0007669"/>
    <property type="project" value="TreeGrafter"/>
</dbReference>